<feature type="compositionally biased region" description="Acidic residues" evidence="10">
    <location>
        <begin position="210"/>
        <end position="219"/>
    </location>
</feature>
<feature type="region of interest" description="Disordered" evidence="10">
    <location>
        <begin position="151"/>
        <end position="170"/>
    </location>
</feature>
<keyword evidence="7" id="KW-0539">Nucleus</keyword>
<evidence type="ECO:0000256" key="9">
    <source>
        <dbReference type="PROSITE-ProRule" id="PRU00176"/>
    </source>
</evidence>
<feature type="domain" description="RRM" evidence="11">
    <location>
        <begin position="776"/>
        <end position="853"/>
    </location>
</feature>
<dbReference type="Pfam" id="PF00076">
    <property type="entry name" value="RRM_1"/>
    <property type="match status" value="6"/>
</dbReference>
<dbReference type="OrthoDB" id="439639at2759"/>
<dbReference type="InterPro" id="IPR034482">
    <property type="entry name" value="Mrd1_RRM3"/>
</dbReference>
<evidence type="ECO:0000256" key="1">
    <source>
        <dbReference type="ARBA" id="ARBA00004123"/>
    </source>
</evidence>
<evidence type="ECO:0000313" key="12">
    <source>
        <dbReference type="EMBL" id="GAC72464.1"/>
    </source>
</evidence>
<evidence type="ECO:0000313" key="13">
    <source>
        <dbReference type="Proteomes" id="UP000011976"/>
    </source>
</evidence>
<organism evidence="12 13">
    <name type="scientific">Pseudozyma antarctica (strain T-34)</name>
    <name type="common">Yeast</name>
    <name type="synonym">Candida antarctica</name>
    <dbReference type="NCBI Taxonomy" id="1151754"/>
    <lineage>
        <taxon>Eukaryota</taxon>
        <taxon>Fungi</taxon>
        <taxon>Dikarya</taxon>
        <taxon>Basidiomycota</taxon>
        <taxon>Ustilaginomycotina</taxon>
        <taxon>Ustilaginomycetes</taxon>
        <taxon>Ustilaginales</taxon>
        <taxon>Ustilaginaceae</taxon>
        <taxon>Moesziomyces</taxon>
    </lineage>
</organism>
<feature type="domain" description="RRM" evidence="11">
    <location>
        <begin position="558"/>
        <end position="630"/>
    </location>
</feature>
<feature type="compositionally biased region" description="Basic and acidic residues" evidence="10">
    <location>
        <begin position="156"/>
        <end position="165"/>
    </location>
</feature>
<keyword evidence="5" id="KW-0677">Repeat</keyword>
<keyword evidence="6 9" id="KW-0694">RNA-binding</keyword>
<feature type="domain" description="RRM" evidence="11">
    <location>
        <begin position="2"/>
        <end position="79"/>
    </location>
</feature>
<evidence type="ECO:0000256" key="7">
    <source>
        <dbReference type="ARBA" id="ARBA00023242"/>
    </source>
</evidence>
<dbReference type="GO" id="GO:0003723">
    <property type="term" value="F:RNA binding"/>
    <property type="evidence" value="ECO:0007669"/>
    <property type="project" value="UniProtKB-UniRule"/>
</dbReference>
<feature type="region of interest" description="Disordered" evidence="10">
    <location>
        <begin position="83"/>
        <end position="140"/>
    </location>
</feature>
<evidence type="ECO:0000256" key="4">
    <source>
        <dbReference type="ARBA" id="ARBA00022552"/>
    </source>
</evidence>
<gene>
    <name evidence="12" type="ORF">PANT_7d00112</name>
</gene>
<dbReference type="SUPFAM" id="SSF54928">
    <property type="entry name" value="RNA-binding domain, RBD"/>
    <property type="match status" value="4"/>
</dbReference>
<dbReference type="InterPro" id="IPR050441">
    <property type="entry name" value="RBM"/>
</dbReference>
<reference evidence="13" key="1">
    <citation type="journal article" date="2013" name="Genome Announc.">
        <title>Genome sequence of the basidiomycetous yeast Pseudozyma antarctica T-34, a producer of the glycolipid biosurfactants mannosylerythritol lipids.</title>
        <authorList>
            <person name="Morita T."/>
            <person name="Koike H."/>
            <person name="Koyama Y."/>
            <person name="Hagiwara H."/>
            <person name="Ito E."/>
            <person name="Fukuoka T."/>
            <person name="Imura T."/>
            <person name="Machida M."/>
            <person name="Kitamoto D."/>
        </authorList>
    </citation>
    <scope>NUCLEOTIDE SEQUENCE [LARGE SCALE GENOMIC DNA]</scope>
    <source>
        <strain evidence="13">T-34</strain>
    </source>
</reference>
<feature type="compositionally biased region" description="Basic and acidic residues" evidence="10">
    <location>
        <begin position="83"/>
        <end position="93"/>
    </location>
</feature>
<evidence type="ECO:0000256" key="6">
    <source>
        <dbReference type="ARBA" id="ARBA00022884"/>
    </source>
</evidence>
<dbReference type="EMBL" id="DF196773">
    <property type="protein sequence ID" value="GAC72464.1"/>
    <property type="molecule type" value="Genomic_DNA"/>
</dbReference>
<comment type="similarity">
    <text evidence="2">Belongs to the RRM MRD1 family.</text>
</comment>
<keyword evidence="4" id="KW-0698">rRNA processing</keyword>
<evidence type="ECO:0000256" key="8">
    <source>
        <dbReference type="ARBA" id="ARBA00023274"/>
    </source>
</evidence>
<dbReference type="Proteomes" id="UP000011976">
    <property type="component" value="Unassembled WGS sequence"/>
</dbReference>
<feature type="compositionally biased region" description="Basic and acidic residues" evidence="10">
    <location>
        <begin position="114"/>
        <end position="129"/>
    </location>
</feature>
<feature type="compositionally biased region" description="Acidic residues" evidence="10">
    <location>
        <begin position="275"/>
        <end position="290"/>
    </location>
</feature>
<evidence type="ECO:0000259" key="11">
    <source>
        <dbReference type="PROSITE" id="PS50102"/>
    </source>
</evidence>
<dbReference type="InterPro" id="IPR035979">
    <property type="entry name" value="RBD_domain_sf"/>
</dbReference>
<feature type="domain" description="RRM" evidence="11">
    <location>
        <begin position="676"/>
        <end position="759"/>
    </location>
</feature>
<dbReference type="InterPro" id="IPR000504">
    <property type="entry name" value="RRM_dom"/>
</dbReference>
<dbReference type="Gene3D" id="3.30.70.330">
    <property type="match status" value="5"/>
</dbReference>
<dbReference type="SMART" id="SM00360">
    <property type="entry name" value="RRM"/>
    <property type="match status" value="5"/>
</dbReference>
<dbReference type="GO" id="GO:0006364">
    <property type="term" value="P:rRNA processing"/>
    <property type="evidence" value="ECO:0007669"/>
    <property type="project" value="UniProtKB-KW"/>
</dbReference>
<protein>
    <recommendedName>
        <fullName evidence="3">Multiple RNA-binding domain-containing protein 1</fullName>
    </recommendedName>
</protein>
<feature type="region of interest" description="Disordered" evidence="10">
    <location>
        <begin position="178"/>
        <end position="229"/>
    </location>
</feature>
<name>M9LU06_PSEA3</name>
<proteinExistence type="inferred from homology"/>
<dbReference type="CDD" id="cd12565">
    <property type="entry name" value="RRM1_MRD1"/>
    <property type="match status" value="1"/>
</dbReference>
<accession>M9LU06</accession>
<dbReference type="AlphaFoldDB" id="M9LU06"/>
<dbReference type="GO" id="GO:0005634">
    <property type="term" value="C:nucleus"/>
    <property type="evidence" value="ECO:0007669"/>
    <property type="project" value="UniProtKB-SubCell"/>
</dbReference>
<evidence type="ECO:0000256" key="10">
    <source>
        <dbReference type="SAM" id="MobiDB-lite"/>
    </source>
</evidence>
<dbReference type="InterPro" id="IPR012677">
    <property type="entry name" value="Nucleotide-bd_a/b_plait_sf"/>
</dbReference>
<dbReference type="PANTHER" id="PTHR48034">
    <property type="entry name" value="TRANSFORMER-2 SEX-DETERMINING PROTEIN-RELATED"/>
    <property type="match status" value="1"/>
</dbReference>
<dbReference type="CDD" id="cd12568">
    <property type="entry name" value="RRM3_MRD1"/>
    <property type="match status" value="1"/>
</dbReference>
<dbReference type="STRING" id="1151754.M9LU06"/>
<dbReference type="PROSITE" id="PS50102">
    <property type="entry name" value="RRM"/>
    <property type="match status" value="5"/>
</dbReference>
<feature type="compositionally biased region" description="Basic and acidic residues" evidence="10">
    <location>
        <begin position="291"/>
        <end position="309"/>
    </location>
</feature>
<dbReference type="GO" id="GO:1990904">
    <property type="term" value="C:ribonucleoprotein complex"/>
    <property type="evidence" value="ECO:0007669"/>
    <property type="project" value="UniProtKB-KW"/>
</dbReference>
<comment type="subcellular location">
    <subcellularLocation>
        <location evidence="1">Nucleus</location>
    </subcellularLocation>
</comment>
<feature type="compositionally biased region" description="Polar residues" evidence="10">
    <location>
        <begin position="101"/>
        <end position="110"/>
    </location>
</feature>
<dbReference type="CDD" id="cd12570">
    <property type="entry name" value="RRM5_MRD1"/>
    <property type="match status" value="1"/>
</dbReference>
<evidence type="ECO:0000256" key="5">
    <source>
        <dbReference type="ARBA" id="ARBA00022737"/>
    </source>
</evidence>
<evidence type="ECO:0000256" key="3">
    <source>
        <dbReference type="ARBA" id="ARBA00013428"/>
    </source>
</evidence>
<sequence length="913" mass="98887">MSRLIVRGLPTYLTDARLREHFSQKGAVTDVKLMRRPDGTSRKFGFVGYRSEQEAQEALDYFNRTFIDTSRITIEHAKKIGDEELTKQREERMNKRKAATGQDSQASTSAHGLDASKGKPSKENAEGVKKKPKKGGAISFEEFMSVMQPKAKRKAWQNEDARPEQTMDDIFSGVEAVEKKAAKKAKKQAKAEAEAAAAAATTGSNSAQADADDASEPEPDAAVNDVGLTDEEYMRLRMKHRVGTDLDTQDDPTAPQFEQSDDEKDDKAVASASDSESDSDDEADAVNDEELERKQAAQRRKAEQAAERDQKIVDQIMESGRLFVRNLPFTATDDDIESFFESFGTVKQVSPPSSLPSQMCVAVVVIVAAVVALGHPYLHSMIGNRSLLTDACLGLFTAQVHIPLDKQTKASKGLAFVSFSDPAHALAAYRAKDGSTFQGRLLHLLPAVNKDAPADTDKKAATLKQTRADQKKQDATKDFNWSMLYMSADAVASSIADRLGVSKSDILNPGADGGPDNAAVRLALAETRIIQETREFFSQEGINVDAFGTGAKAGRSDTTMLVKNIPYGTSVDEVQKLFEEHGEVDKVLIPPSGTIALVEMPVVSEAKVAFRALAYKRFKGGILYLEKAPVGVLTSKTGGDKVVKQAPIKGKTIDTSANPSANLAAGGADDEAAEGATLYIKNLSFSTTDDRLAGAFHGLSDYAFARVQTKPDPKRPGARLSMGYGFVGFKSVAAARTAQKAMDGKVVDGHTLVVTFARRNAESSTTASLSSSGGSTKILIKNLPFEVTKKDIRDLFASQGQLKSVRLPKKFDNTTRGFGFVEYTTVREAQAAFEALKHTHLLGRHLVLQWSKQGENAQDQVDMQREKTKSAFVATGDATANAKHAKIKLNHAQITSAARSARAANNQDDDDDN</sequence>
<feature type="region of interest" description="Disordered" evidence="10">
    <location>
        <begin position="242"/>
        <end position="309"/>
    </location>
</feature>
<keyword evidence="8" id="KW-0687">Ribonucleoprotein</keyword>
<evidence type="ECO:0000256" key="2">
    <source>
        <dbReference type="ARBA" id="ARBA00008033"/>
    </source>
</evidence>
<feature type="domain" description="RRM" evidence="11">
    <location>
        <begin position="320"/>
        <end position="449"/>
    </location>
</feature>